<accession>A0AAD6U345</accession>
<feature type="region of interest" description="Disordered" evidence="1">
    <location>
        <begin position="1"/>
        <end position="83"/>
    </location>
</feature>
<feature type="non-terminal residue" evidence="2">
    <location>
        <position position="213"/>
    </location>
</feature>
<feature type="compositionally biased region" description="Basic and acidic residues" evidence="1">
    <location>
        <begin position="52"/>
        <end position="66"/>
    </location>
</feature>
<name>A0AAD6U345_9AGAR</name>
<protein>
    <submittedName>
        <fullName evidence="2">Uncharacterized protein</fullName>
    </submittedName>
</protein>
<dbReference type="EMBL" id="JARJCN010000042">
    <property type="protein sequence ID" value="KAJ7083074.1"/>
    <property type="molecule type" value="Genomic_DNA"/>
</dbReference>
<dbReference type="Proteomes" id="UP001222325">
    <property type="component" value="Unassembled WGS sequence"/>
</dbReference>
<gene>
    <name evidence="2" type="ORF">B0H15DRAFT_992577</name>
</gene>
<comment type="caution">
    <text evidence="2">The sequence shown here is derived from an EMBL/GenBank/DDBJ whole genome shotgun (WGS) entry which is preliminary data.</text>
</comment>
<sequence>GKCRLLSASRFLNSSSHSHRSIPAPPTHHHGERLSSNHESVPVHNATHCSNRKHDGSAAMMRERTGKKPAPIPSSGDPNDSKNTRVMMRSVREMEGGTLLVGALHQPSGGFSESVPRSQTIRDRGTVWVEFGYSSASIDTAAERRRLGISISGCRGTETWPGSDRVMEDRTATARNLLIWTKVWAEFGYHRTLHANAQPSEYPQEKDARRLIP</sequence>
<evidence type="ECO:0000313" key="3">
    <source>
        <dbReference type="Proteomes" id="UP001222325"/>
    </source>
</evidence>
<evidence type="ECO:0000256" key="1">
    <source>
        <dbReference type="SAM" id="MobiDB-lite"/>
    </source>
</evidence>
<proteinExistence type="predicted"/>
<reference evidence="2" key="1">
    <citation type="submission" date="2023-03" db="EMBL/GenBank/DDBJ databases">
        <title>Massive genome expansion in bonnet fungi (Mycena s.s.) driven by repeated elements and novel gene families across ecological guilds.</title>
        <authorList>
            <consortium name="Lawrence Berkeley National Laboratory"/>
            <person name="Harder C.B."/>
            <person name="Miyauchi S."/>
            <person name="Viragh M."/>
            <person name="Kuo A."/>
            <person name="Thoen E."/>
            <person name="Andreopoulos B."/>
            <person name="Lu D."/>
            <person name="Skrede I."/>
            <person name="Drula E."/>
            <person name="Henrissat B."/>
            <person name="Morin E."/>
            <person name="Kohler A."/>
            <person name="Barry K."/>
            <person name="LaButti K."/>
            <person name="Morin E."/>
            <person name="Salamov A."/>
            <person name="Lipzen A."/>
            <person name="Mereny Z."/>
            <person name="Hegedus B."/>
            <person name="Baldrian P."/>
            <person name="Stursova M."/>
            <person name="Weitz H."/>
            <person name="Taylor A."/>
            <person name="Grigoriev I.V."/>
            <person name="Nagy L.G."/>
            <person name="Martin F."/>
            <person name="Kauserud H."/>
        </authorList>
    </citation>
    <scope>NUCLEOTIDE SEQUENCE</scope>
    <source>
        <strain evidence="2">CBHHK173m</strain>
    </source>
</reference>
<keyword evidence="3" id="KW-1185">Reference proteome</keyword>
<evidence type="ECO:0000313" key="2">
    <source>
        <dbReference type="EMBL" id="KAJ7083074.1"/>
    </source>
</evidence>
<organism evidence="2 3">
    <name type="scientific">Mycena belliarum</name>
    <dbReference type="NCBI Taxonomy" id="1033014"/>
    <lineage>
        <taxon>Eukaryota</taxon>
        <taxon>Fungi</taxon>
        <taxon>Dikarya</taxon>
        <taxon>Basidiomycota</taxon>
        <taxon>Agaricomycotina</taxon>
        <taxon>Agaricomycetes</taxon>
        <taxon>Agaricomycetidae</taxon>
        <taxon>Agaricales</taxon>
        <taxon>Marasmiineae</taxon>
        <taxon>Mycenaceae</taxon>
        <taxon>Mycena</taxon>
    </lineage>
</organism>
<dbReference type="AlphaFoldDB" id="A0AAD6U345"/>